<dbReference type="GO" id="GO:0003677">
    <property type="term" value="F:DNA binding"/>
    <property type="evidence" value="ECO:0007669"/>
    <property type="project" value="InterPro"/>
</dbReference>
<organism evidence="3 4">
    <name type="scientific">Araneus ventricosus</name>
    <name type="common">Orbweaver spider</name>
    <name type="synonym">Epeira ventricosa</name>
    <dbReference type="NCBI Taxonomy" id="182803"/>
    <lineage>
        <taxon>Eukaryota</taxon>
        <taxon>Metazoa</taxon>
        <taxon>Ecdysozoa</taxon>
        <taxon>Arthropoda</taxon>
        <taxon>Chelicerata</taxon>
        <taxon>Arachnida</taxon>
        <taxon>Araneae</taxon>
        <taxon>Araneomorphae</taxon>
        <taxon>Entelegynae</taxon>
        <taxon>Araneoidea</taxon>
        <taxon>Araneidae</taxon>
        <taxon>Araneus</taxon>
    </lineage>
</organism>
<dbReference type="Gene3D" id="3.30.420.10">
    <property type="entry name" value="Ribonuclease H-like superfamily/Ribonuclease H"/>
    <property type="match status" value="1"/>
</dbReference>
<evidence type="ECO:0000259" key="2">
    <source>
        <dbReference type="Pfam" id="PF01498"/>
    </source>
</evidence>
<evidence type="ECO:0000313" key="3">
    <source>
        <dbReference type="EMBL" id="GBN06602.1"/>
    </source>
</evidence>
<dbReference type="Pfam" id="PF01498">
    <property type="entry name" value="HTH_Tnp_Tc3_2"/>
    <property type="match status" value="1"/>
</dbReference>
<dbReference type="AlphaFoldDB" id="A0A4Y2KWI2"/>
<evidence type="ECO:0000313" key="4">
    <source>
        <dbReference type="Proteomes" id="UP000499080"/>
    </source>
</evidence>
<dbReference type="GO" id="GO:0006313">
    <property type="term" value="P:DNA transposition"/>
    <property type="evidence" value="ECO:0007669"/>
    <property type="project" value="InterPro"/>
</dbReference>
<feature type="domain" description="Transposase Tc1-like" evidence="2">
    <location>
        <begin position="63"/>
        <end position="113"/>
    </location>
</feature>
<comment type="caution">
    <text evidence="3">The sequence shown here is derived from an EMBL/GenBank/DDBJ whole genome shotgun (WGS) entry which is preliminary data.</text>
</comment>
<feature type="transmembrane region" description="Helical" evidence="1">
    <location>
        <begin position="166"/>
        <end position="190"/>
    </location>
</feature>
<keyword evidence="1" id="KW-0812">Transmembrane</keyword>
<keyword evidence="1" id="KW-1133">Transmembrane helix</keyword>
<evidence type="ECO:0000256" key="1">
    <source>
        <dbReference type="SAM" id="Phobius"/>
    </source>
</evidence>
<feature type="transmembrane region" description="Helical" evidence="1">
    <location>
        <begin position="7"/>
        <end position="32"/>
    </location>
</feature>
<accession>A0A4Y2KWI2</accession>
<name>A0A4Y2KWI2_ARAVE</name>
<keyword evidence="1" id="KW-0472">Membrane</keyword>
<reference evidence="3 4" key="1">
    <citation type="journal article" date="2019" name="Sci. Rep.">
        <title>Orb-weaving spider Araneus ventricosus genome elucidates the spidroin gene catalogue.</title>
        <authorList>
            <person name="Kono N."/>
            <person name="Nakamura H."/>
            <person name="Ohtoshi R."/>
            <person name="Moran D.A.P."/>
            <person name="Shinohara A."/>
            <person name="Yoshida Y."/>
            <person name="Fujiwara M."/>
            <person name="Mori M."/>
            <person name="Tomita M."/>
            <person name="Arakawa K."/>
        </authorList>
    </citation>
    <scope>NUCLEOTIDE SEQUENCE [LARGE SCALE GENOMIC DNA]</scope>
</reference>
<dbReference type="InterPro" id="IPR036397">
    <property type="entry name" value="RNaseH_sf"/>
</dbReference>
<protein>
    <recommendedName>
        <fullName evidence="2">Transposase Tc1-like domain-containing protein</fullName>
    </recommendedName>
</protein>
<dbReference type="OrthoDB" id="5415741at2759"/>
<dbReference type="EMBL" id="BGPR01005082">
    <property type="protein sequence ID" value="GBN06602.1"/>
    <property type="molecule type" value="Genomic_DNA"/>
</dbReference>
<dbReference type="InterPro" id="IPR002492">
    <property type="entry name" value="Transposase_Tc1-like"/>
</dbReference>
<dbReference type="GO" id="GO:0015074">
    <property type="term" value="P:DNA integration"/>
    <property type="evidence" value="ECO:0007669"/>
    <property type="project" value="InterPro"/>
</dbReference>
<dbReference type="Proteomes" id="UP000499080">
    <property type="component" value="Unassembled WGS sequence"/>
</dbReference>
<sequence length="195" mass="22838">MIELVSLLFFIINSYLFFFLSLPCISDFAVAFELPPLKRLPIDTPLRIPENPDVLYRPCEEHELHQSASRTVSKRAVQRSPHLLGFGIRRPTRVPLLNARHRAARLAWSKEHREWTLEDWKRVAWSYESRFRLLHAYGRLKIWCQAHEVMDPECQVGTVHGHVGSIMVWGVFFWLFLGSLVLIPTSLNAIRYIDF</sequence>
<gene>
    <name evidence="3" type="ORF">AVEN_7474_1</name>
</gene>
<proteinExistence type="predicted"/>
<keyword evidence="4" id="KW-1185">Reference proteome</keyword>